<evidence type="ECO:0000313" key="14">
    <source>
        <dbReference type="EMBL" id="QAS51107.1"/>
    </source>
</evidence>
<evidence type="ECO:0000259" key="12">
    <source>
        <dbReference type="Pfam" id="PF02558"/>
    </source>
</evidence>
<dbReference type="UniPathway" id="UPA00028">
    <property type="reaction ID" value="UER00004"/>
</dbReference>
<keyword evidence="8 11" id="KW-0560">Oxidoreductase</keyword>
<dbReference type="InterPro" id="IPR008927">
    <property type="entry name" value="6-PGluconate_DH-like_C_sf"/>
</dbReference>
<feature type="domain" description="Ketopantoate reductase N-terminal" evidence="12">
    <location>
        <begin position="3"/>
        <end position="142"/>
    </location>
</feature>
<dbReference type="InterPro" id="IPR013752">
    <property type="entry name" value="KPA_reductase"/>
</dbReference>
<dbReference type="RefSeq" id="WP_128522869.1">
    <property type="nucleotide sequence ID" value="NZ_CP026118.1"/>
</dbReference>
<dbReference type="Proteomes" id="UP000287756">
    <property type="component" value="Chromosome"/>
</dbReference>
<dbReference type="InterPro" id="IPR013332">
    <property type="entry name" value="KPR_N"/>
</dbReference>
<name>A0A410M8S1_9BACI</name>
<evidence type="ECO:0000256" key="6">
    <source>
        <dbReference type="ARBA" id="ARBA00022655"/>
    </source>
</evidence>
<dbReference type="InterPro" id="IPR003710">
    <property type="entry name" value="ApbA"/>
</dbReference>
<dbReference type="EC" id="1.1.1.169" evidence="4 11"/>
<evidence type="ECO:0000259" key="13">
    <source>
        <dbReference type="Pfam" id="PF08546"/>
    </source>
</evidence>
<comment type="pathway">
    <text evidence="2 11">Cofactor biosynthesis; (R)-pantothenate biosynthesis; (R)-pantoate from 3-methyl-2-oxobutanoate: step 2/2.</text>
</comment>
<comment type="function">
    <text evidence="1 11">Catalyzes the NADPH-dependent reduction of ketopantoate into pantoic acid.</text>
</comment>
<dbReference type="Gene3D" id="3.40.50.720">
    <property type="entry name" value="NAD(P)-binding Rossmann-like Domain"/>
    <property type="match status" value="1"/>
</dbReference>
<dbReference type="SUPFAM" id="SSF51735">
    <property type="entry name" value="NAD(P)-binding Rossmann-fold domains"/>
    <property type="match status" value="1"/>
</dbReference>
<dbReference type="SUPFAM" id="SSF48179">
    <property type="entry name" value="6-phosphogluconate dehydrogenase C-terminal domain-like"/>
    <property type="match status" value="1"/>
</dbReference>
<dbReference type="InterPro" id="IPR050838">
    <property type="entry name" value="Ketopantoate_reductase"/>
</dbReference>
<keyword evidence="7 11" id="KW-0521">NADP</keyword>
<dbReference type="KEGG" id="hli:HLI_02250"/>
<evidence type="ECO:0000256" key="4">
    <source>
        <dbReference type="ARBA" id="ARBA00013014"/>
    </source>
</evidence>
<dbReference type="GO" id="GO:0005737">
    <property type="term" value="C:cytoplasm"/>
    <property type="evidence" value="ECO:0007669"/>
    <property type="project" value="TreeGrafter"/>
</dbReference>
<gene>
    <name evidence="14" type="ORF">HLI_02250</name>
</gene>
<dbReference type="NCBIfam" id="TIGR00745">
    <property type="entry name" value="apbA_panE"/>
    <property type="match status" value="1"/>
</dbReference>
<dbReference type="GO" id="GO:0050661">
    <property type="term" value="F:NADP binding"/>
    <property type="evidence" value="ECO:0007669"/>
    <property type="project" value="TreeGrafter"/>
</dbReference>
<dbReference type="GO" id="GO:0015940">
    <property type="term" value="P:pantothenate biosynthetic process"/>
    <property type="evidence" value="ECO:0007669"/>
    <property type="project" value="UniProtKB-UniPathway"/>
</dbReference>
<evidence type="ECO:0000256" key="10">
    <source>
        <dbReference type="ARBA" id="ARBA00048793"/>
    </source>
</evidence>
<reference evidence="14 15" key="1">
    <citation type="submission" date="2018-01" db="EMBL/GenBank/DDBJ databases">
        <title>The whole genome sequencing and assembly of Halobacillus litoralis ERB031 strain.</title>
        <authorList>
            <person name="Lee S.-J."/>
            <person name="Park M.-K."/>
            <person name="Kim J.-Y."/>
            <person name="Lee Y.-J."/>
            <person name="Yi H."/>
            <person name="Bahn Y.-S."/>
            <person name="Kim J.F."/>
            <person name="Lee D.-W."/>
        </authorList>
    </citation>
    <scope>NUCLEOTIDE SEQUENCE [LARGE SCALE GENOMIC DNA]</scope>
    <source>
        <strain evidence="14 15">ERB 031</strain>
    </source>
</reference>
<dbReference type="Pfam" id="PF02558">
    <property type="entry name" value="ApbA"/>
    <property type="match status" value="1"/>
</dbReference>
<evidence type="ECO:0000256" key="9">
    <source>
        <dbReference type="ARBA" id="ARBA00032024"/>
    </source>
</evidence>
<evidence type="ECO:0000256" key="7">
    <source>
        <dbReference type="ARBA" id="ARBA00022857"/>
    </source>
</evidence>
<comment type="catalytic activity">
    <reaction evidence="10 11">
        <text>(R)-pantoate + NADP(+) = 2-dehydropantoate + NADPH + H(+)</text>
        <dbReference type="Rhea" id="RHEA:16233"/>
        <dbReference type="ChEBI" id="CHEBI:11561"/>
        <dbReference type="ChEBI" id="CHEBI:15378"/>
        <dbReference type="ChEBI" id="CHEBI:15980"/>
        <dbReference type="ChEBI" id="CHEBI:57783"/>
        <dbReference type="ChEBI" id="CHEBI:58349"/>
        <dbReference type="EC" id="1.1.1.169"/>
    </reaction>
</comment>
<comment type="similarity">
    <text evidence="3 11">Belongs to the ketopantoate reductase family.</text>
</comment>
<evidence type="ECO:0000256" key="1">
    <source>
        <dbReference type="ARBA" id="ARBA00002919"/>
    </source>
</evidence>
<evidence type="ECO:0000256" key="5">
    <source>
        <dbReference type="ARBA" id="ARBA00019465"/>
    </source>
</evidence>
<keyword evidence="6 11" id="KW-0566">Pantothenate biosynthesis</keyword>
<feature type="domain" description="Ketopantoate reductase C-terminal" evidence="13">
    <location>
        <begin position="171"/>
        <end position="285"/>
    </location>
</feature>
<sequence>MKIGIIGAGSIGLLTGAYLGKDHQVHMFVRNQQQKNRLEKDGIVCDALQNPTRVEAHYTEEVKAGFDLWIITVKQHQLEQVMNLDFPHNVPLLFLQNGMGHLDMLSRSPYTCWVGVVEHGALKQGHNSVSHTGKGNVQIARISDEEESALPKVVDVLHKENFPIFLQEDYEKMLASKLLVNTVINPVTALFQLKNGSIVNNPHIQTIARELCREACGILDFSFAEEWERVKMIAEKTALNQSSMLKDLIENRVTEIDAINGYVLRRSSDPLPYHQFIVHAIHAIEHEKGVRNYE</sequence>
<dbReference type="Pfam" id="PF08546">
    <property type="entry name" value="ApbA_C"/>
    <property type="match status" value="1"/>
</dbReference>
<accession>A0A410M8S1</accession>
<evidence type="ECO:0000256" key="3">
    <source>
        <dbReference type="ARBA" id="ARBA00007870"/>
    </source>
</evidence>
<dbReference type="InterPro" id="IPR036291">
    <property type="entry name" value="NAD(P)-bd_dom_sf"/>
</dbReference>
<evidence type="ECO:0000313" key="15">
    <source>
        <dbReference type="Proteomes" id="UP000287756"/>
    </source>
</evidence>
<dbReference type="PANTHER" id="PTHR43765:SF2">
    <property type="entry name" value="2-DEHYDROPANTOATE 2-REDUCTASE"/>
    <property type="match status" value="1"/>
</dbReference>
<evidence type="ECO:0000256" key="2">
    <source>
        <dbReference type="ARBA" id="ARBA00004994"/>
    </source>
</evidence>
<organism evidence="14 15">
    <name type="scientific">Halobacillus litoralis</name>
    <dbReference type="NCBI Taxonomy" id="45668"/>
    <lineage>
        <taxon>Bacteria</taxon>
        <taxon>Bacillati</taxon>
        <taxon>Bacillota</taxon>
        <taxon>Bacilli</taxon>
        <taxon>Bacillales</taxon>
        <taxon>Bacillaceae</taxon>
        <taxon>Halobacillus</taxon>
    </lineage>
</organism>
<proteinExistence type="inferred from homology"/>
<dbReference type="PANTHER" id="PTHR43765">
    <property type="entry name" value="2-DEHYDROPANTOATE 2-REDUCTASE-RELATED"/>
    <property type="match status" value="1"/>
</dbReference>
<dbReference type="InterPro" id="IPR013328">
    <property type="entry name" value="6PGD_dom2"/>
</dbReference>
<dbReference type="Gene3D" id="1.10.1040.10">
    <property type="entry name" value="N-(1-d-carboxylethyl)-l-norvaline Dehydrogenase, domain 2"/>
    <property type="match status" value="1"/>
</dbReference>
<evidence type="ECO:0000256" key="8">
    <source>
        <dbReference type="ARBA" id="ARBA00023002"/>
    </source>
</evidence>
<dbReference type="EMBL" id="CP026118">
    <property type="protein sequence ID" value="QAS51107.1"/>
    <property type="molecule type" value="Genomic_DNA"/>
</dbReference>
<dbReference type="GO" id="GO:0008677">
    <property type="term" value="F:2-dehydropantoate 2-reductase activity"/>
    <property type="evidence" value="ECO:0007669"/>
    <property type="project" value="UniProtKB-EC"/>
</dbReference>
<dbReference type="AlphaFoldDB" id="A0A410M8S1"/>
<protein>
    <recommendedName>
        <fullName evidence="5 11">2-dehydropantoate 2-reductase</fullName>
        <ecNumber evidence="4 11">1.1.1.169</ecNumber>
    </recommendedName>
    <alternativeName>
        <fullName evidence="9 11">Ketopantoate reductase</fullName>
    </alternativeName>
</protein>
<evidence type="ECO:0000256" key="11">
    <source>
        <dbReference type="RuleBase" id="RU362068"/>
    </source>
</evidence>
<dbReference type="OrthoDB" id="9800163at2"/>